<dbReference type="Proteomes" id="UP001516400">
    <property type="component" value="Unassembled WGS sequence"/>
</dbReference>
<dbReference type="EMBL" id="JABFTP020000185">
    <property type="protein sequence ID" value="KAL3288221.1"/>
    <property type="molecule type" value="Genomic_DNA"/>
</dbReference>
<evidence type="ECO:0000256" key="1">
    <source>
        <dbReference type="SAM" id="MobiDB-lite"/>
    </source>
</evidence>
<keyword evidence="3" id="KW-1185">Reference proteome</keyword>
<comment type="caution">
    <text evidence="2">The sequence shown here is derived from an EMBL/GenBank/DDBJ whole genome shotgun (WGS) entry which is preliminary data.</text>
</comment>
<feature type="region of interest" description="Disordered" evidence="1">
    <location>
        <begin position="39"/>
        <end position="70"/>
    </location>
</feature>
<organism evidence="2 3">
    <name type="scientific">Cryptolaemus montrouzieri</name>
    <dbReference type="NCBI Taxonomy" id="559131"/>
    <lineage>
        <taxon>Eukaryota</taxon>
        <taxon>Metazoa</taxon>
        <taxon>Ecdysozoa</taxon>
        <taxon>Arthropoda</taxon>
        <taxon>Hexapoda</taxon>
        <taxon>Insecta</taxon>
        <taxon>Pterygota</taxon>
        <taxon>Neoptera</taxon>
        <taxon>Endopterygota</taxon>
        <taxon>Coleoptera</taxon>
        <taxon>Polyphaga</taxon>
        <taxon>Cucujiformia</taxon>
        <taxon>Coccinelloidea</taxon>
        <taxon>Coccinellidae</taxon>
        <taxon>Scymninae</taxon>
        <taxon>Scymnini</taxon>
        <taxon>Cryptolaemus</taxon>
    </lineage>
</organism>
<name>A0ABD2PBR5_9CUCU</name>
<evidence type="ECO:0000313" key="2">
    <source>
        <dbReference type="EMBL" id="KAL3288221.1"/>
    </source>
</evidence>
<dbReference type="AlphaFoldDB" id="A0ABD2PBR5"/>
<dbReference type="PANTHER" id="PTHR35075">
    <property type="entry name" value="A-KINASE ANCHOR PROTEIN 14"/>
    <property type="match status" value="1"/>
</dbReference>
<accession>A0ABD2PBR5</accession>
<gene>
    <name evidence="2" type="ORF">HHI36_002670</name>
</gene>
<dbReference type="PANTHER" id="PTHR35075:SF1">
    <property type="entry name" value="A-KINASE ANCHOR PROTEIN 14"/>
    <property type="match status" value="1"/>
</dbReference>
<sequence length="284" mass="33190">MFYSLPKDDPENLGSPDEKITDIRNEEYVLLMGLKKISEEPKPSTPLTIPKSDKRKNLKRKQETFAEKKKPKPVQSLNLCQKLECMNHKDVDAFAQLFVDEILNISVGICKKLKSFIDRNIENIEDDYEEEECGDEDEHSKDESSVREILENVNVFQGWPRIEEFTVDLGILRIDKFLSQWRKKEAWKYSVTFIGSWSDLVSDFHLYQGMWSIPTKEYPVAQATATIFFTIEVSRVKPQFCLVNVTLQFEGSSSVFRAGQFEFIEQWLFNIIDSKLNLFKTLRF</sequence>
<reference evidence="2 3" key="1">
    <citation type="journal article" date="2021" name="BMC Biol.">
        <title>Horizontally acquired antibacterial genes associated with adaptive radiation of ladybird beetles.</title>
        <authorList>
            <person name="Li H.S."/>
            <person name="Tang X.F."/>
            <person name="Huang Y.H."/>
            <person name="Xu Z.Y."/>
            <person name="Chen M.L."/>
            <person name="Du X.Y."/>
            <person name="Qiu B.Y."/>
            <person name="Chen P.T."/>
            <person name="Zhang W."/>
            <person name="Slipinski A."/>
            <person name="Escalona H.E."/>
            <person name="Waterhouse R.M."/>
            <person name="Zwick A."/>
            <person name="Pang H."/>
        </authorList>
    </citation>
    <scope>NUCLEOTIDE SEQUENCE [LARGE SCALE GENOMIC DNA]</scope>
    <source>
        <strain evidence="2">SYSU2018</strain>
    </source>
</reference>
<proteinExistence type="predicted"/>
<protein>
    <recommendedName>
        <fullName evidence="4">A-kinase anchor protein 14</fullName>
    </recommendedName>
</protein>
<dbReference type="InterPro" id="IPR053084">
    <property type="entry name" value="AKAP"/>
</dbReference>
<evidence type="ECO:0000313" key="3">
    <source>
        <dbReference type="Proteomes" id="UP001516400"/>
    </source>
</evidence>
<dbReference type="Pfam" id="PF14469">
    <property type="entry name" value="AKAP28"/>
    <property type="match status" value="1"/>
</dbReference>
<dbReference type="InterPro" id="IPR025663">
    <property type="entry name" value="AKAP_28"/>
</dbReference>
<evidence type="ECO:0008006" key="4">
    <source>
        <dbReference type="Google" id="ProtNLM"/>
    </source>
</evidence>